<evidence type="ECO:0000256" key="7">
    <source>
        <dbReference type="ARBA" id="ARBA00022679"/>
    </source>
</evidence>
<dbReference type="Proteomes" id="UP001056539">
    <property type="component" value="Chromosome"/>
</dbReference>
<dbReference type="SUPFAM" id="SSF53756">
    <property type="entry name" value="UDP-Glycosyltransferase/glycogen phosphorylase"/>
    <property type="match status" value="1"/>
</dbReference>
<keyword evidence="6 11" id="KW-0328">Glycosyltransferase</keyword>
<keyword evidence="5" id="KW-0441">Lipid A biosynthesis</keyword>
<keyword evidence="4" id="KW-0444">Lipid biosynthesis</keyword>
<evidence type="ECO:0000256" key="9">
    <source>
        <dbReference type="ARBA" id="ARBA00048975"/>
    </source>
</evidence>
<keyword evidence="8" id="KW-0443">Lipid metabolism</keyword>
<evidence type="ECO:0000256" key="4">
    <source>
        <dbReference type="ARBA" id="ARBA00022516"/>
    </source>
</evidence>
<comment type="catalytic activity">
    <reaction evidence="9">
        <text>a lipid X + a UDP-2-N,3-O-bis[(3R)-3-hydroxyacyl]-alpha-D-glucosamine = a lipid A disaccharide + UDP + H(+)</text>
        <dbReference type="Rhea" id="RHEA:67828"/>
        <dbReference type="ChEBI" id="CHEBI:15378"/>
        <dbReference type="ChEBI" id="CHEBI:58223"/>
        <dbReference type="ChEBI" id="CHEBI:137748"/>
        <dbReference type="ChEBI" id="CHEBI:176338"/>
        <dbReference type="ChEBI" id="CHEBI:176343"/>
        <dbReference type="EC" id="2.4.1.182"/>
    </reaction>
</comment>
<dbReference type="Pfam" id="PF02684">
    <property type="entry name" value="LpxB"/>
    <property type="match status" value="1"/>
</dbReference>
<dbReference type="KEGG" id="taqu:KDW03_05265"/>
<evidence type="ECO:0000256" key="10">
    <source>
        <dbReference type="NCBIfam" id="TIGR00215"/>
    </source>
</evidence>
<dbReference type="NCBIfam" id="TIGR00215">
    <property type="entry name" value="lpxB"/>
    <property type="match status" value="1"/>
</dbReference>
<evidence type="ECO:0000256" key="6">
    <source>
        <dbReference type="ARBA" id="ARBA00022676"/>
    </source>
</evidence>
<evidence type="ECO:0000256" key="3">
    <source>
        <dbReference type="ARBA" id="ARBA00020902"/>
    </source>
</evidence>
<evidence type="ECO:0000256" key="8">
    <source>
        <dbReference type="ARBA" id="ARBA00023098"/>
    </source>
</evidence>
<protein>
    <recommendedName>
        <fullName evidence="3 10">Lipid-A-disaccharide synthase</fullName>
        <ecNumber evidence="2 10">2.4.1.182</ecNumber>
    </recommendedName>
</protein>
<dbReference type="RefSeq" id="WP_271436339.1">
    <property type="nucleotide sequence ID" value="NZ_CP073355.1"/>
</dbReference>
<comment type="function">
    <text evidence="1">Condensation of UDP-2,3-diacylglucosamine and 2,3-diacylglucosamine-1-phosphate to form lipid A disaccharide, a precursor of lipid A, a phosphorylated glycolipid that anchors the lipopolysaccharide to the outer membrane of the cell.</text>
</comment>
<dbReference type="PANTHER" id="PTHR30372">
    <property type="entry name" value="LIPID-A-DISACCHARIDE SYNTHASE"/>
    <property type="match status" value="1"/>
</dbReference>
<proteinExistence type="predicted"/>
<reference evidence="11" key="2">
    <citation type="submission" date="2022-06" db="EMBL/GenBank/DDBJ databases">
        <title>Thermospira aquatica gen. nov., sp. nov.</title>
        <authorList>
            <person name="Ben Ali Gam Z."/>
            <person name="Labat M."/>
        </authorList>
    </citation>
    <scope>NUCLEOTIDE SEQUENCE</scope>
    <source>
        <strain evidence="11">F1F22</strain>
    </source>
</reference>
<dbReference type="GO" id="GO:0009245">
    <property type="term" value="P:lipid A biosynthetic process"/>
    <property type="evidence" value="ECO:0007669"/>
    <property type="project" value="UniProtKB-UniRule"/>
</dbReference>
<dbReference type="GO" id="GO:0008915">
    <property type="term" value="F:lipid-A-disaccharide synthase activity"/>
    <property type="evidence" value="ECO:0007669"/>
    <property type="project" value="UniProtKB-UniRule"/>
</dbReference>
<evidence type="ECO:0000313" key="12">
    <source>
        <dbReference type="Proteomes" id="UP001056539"/>
    </source>
</evidence>
<dbReference type="InterPro" id="IPR003835">
    <property type="entry name" value="Glyco_trans_19"/>
</dbReference>
<dbReference type="AlphaFoldDB" id="A0AAX3BG04"/>
<accession>A0AAX3BG04</accession>
<reference evidence="11" key="1">
    <citation type="submission" date="2021-04" db="EMBL/GenBank/DDBJ databases">
        <authorList>
            <person name="Postec A."/>
        </authorList>
    </citation>
    <scope>NUCLEOTIDE SEQUENCE</scope>
    <source>
        <strain evidence="11">F1F22</strain>
    </source>
</reference>
<evidence type="ECO:0000256" key="2">
    <source>
        <dbReference type="ARBA" id="ARBA00012687"/>
    </source>
</evidence>
<dbReference type="PANTHER" id="PTHR30372:SF4">
    <property type="entry name" value="LIPID-A-DISACCHARIDE SYNTHASE, MITOCHONDRIAL-RELATED"/>
    <property type="match status" value="1"/>
</dbReference>
<evidence type="ECO:0000256" key="5">
    <source>
        <dbReference type="ARBA" id="ARBA00022556"/>
    </source>
</evidence>
<organism evidence="11 12">
    <name type="scientific">Thermospira aquatica</name>
    <dbReference type="NCBI Taxonomy" id="2828656"/>
    <lineage>
        <taxon>Bacteria</taxon>
        <taxon>Pseudomonadati</taxon>
        <taxon>Spirochaetota</taxon>
        <taxon>Spirochaetia</taxon>
        <taxon>Brevinematales</taxon>
        <taxon>Thermospiraceae</taxon>
        <taxon>Thermospira</taxon>
    </lineage>
</organism>
<dbReference type="EMBL" id="CP073355">
    <property type="protein sequence ID" value="URA11205.1"/>
    <property type="molecule type" value="Genomic_DNA"/>
</dbReference>
<dbReference type="GO" id="GO:0005543">
    <property type="term" value="F:phospholipid binding"/>
    <property type="evidence" value="ECO:0007669"/>
    <property type="project" value="TreeGrafter"/>
</dbReference>
<evidence type="ECO:0000256" key="1">
    <source>
        <dbReference type="ARBA" id="ARBA00002056"/>
    </source>
</evidence>
<name>A0AAX3BG04_9SPIR</name>
<gene>
    <name evidence="11" type="primary">lpxB</name>
    <name evidence="11" type="ORF">KDW03_05265</name>
</gene>
<dbReference type="EC" id="2.4.1.182" evidence="2 10"/>
<keyword evidence="12" id="KW-1185">Reference proteome</keyword>
<dbReference type="GO" id="GO:0016020">
    <property type="term" value="C:membrane"/>
    <property type="evidence" value="ECO:0007669"/>
    <property type="project" value="GOC"/>
</dbReference>
<evidence type="ECO:0000313" key="11">
    <source>
        <dbReference type="EMBL" id="URA11205.1"/>
    </source>
</evidence>
<sequence>MPVNRLFFSAGEVSGDIHAARLIKALKERLPQGEVVGLGGRFMALEGMELIDGDVSLFSTVGLTDSLRFYERKKKSYERATAYLNSHPVDGVVLVDNQGFNIPLARFCYEKGIPCVYYMPPHVSIWGRWNAPKLMEWCKHLFVSFPEDAKVYREYGNHVDYYGHPLAEEIRLFLAQSGHPEQKTVMIGLFPGSRYQEIENLLSEMLLAVKNMPQEWRVCLALSHPDYEQMIREQVVNHGLTKRVEFSYDARAVLFQSTVVVASSGTITLEAALFRKPVILGYRISPLSYLIGHLLLKEKLIGMPNILLHQKLFPELLQKDWNHRNILKWIEFFLSLSDEEKKRYDEAYDALWRLLLVEGGHDKLASHILSVFGLWDESSPSM</sequence>
<keyword evidence="7 11" id="KW-0808">Transferase</keyword>